<protein>
    <submittedName>
        <fullName evidence="2">Uncharacterized protein</fullName>
    </submittedName>
</protein>
<feature type="region of interest" description="Disordered" evidence="1">
    <location>
        <begin position="66"/>
        <end position="92"/>
    </location>
</feature>
<proteinExistence type="predicted"/>
<accession>A0ABV0WKC6</accession>
<keyword evidence="3" id="KW-1185">Reference proteome</keyword>
<sequence>MQLCVNTMPKCKTSSVTLEEQWLLPIILRRVIRSFTNLLKSTILHRDILYTSAKLLRKLIIFPEVDVPTDSPQDPSTYSDQTNNKKSNLKPASETLQARVSVIIFKLMLGRIKGESLSKDNLSTQLRVSVM</sequence>
<dbReference type="EMBL" id="JAHRIM010054745">
    <property type="protein sequence ID" value="MEQ2270077.1"/>
    <property type="molecule type" value="Genomic_DNA"/>
</dbReference>
<name>A0ABV0WKC6_9TELE</name>
<comment type="caution">
    <text evidence="2">The sequence shown here is derived from an EMBL/GenBank/DDBJ whole genome shotgun (WGS) entry which is preliminary data.</text>
</comment>
<evidence type="ECO:0000313" key="3">
    <source>
        <dbReference type="Proteomes" id="UP001444071"/>
    </source>
</evidence>
<feature type="compositionally biased region" description="Polar residues" evidence="1">
    <location>
        <begin position="70"/>
        <end position="86"/>
    </location>
</feature>
<evidence type="ECO:0000313" key="2">
    <source>
        <dbReference type="EMBL" id="MEQ2270077.1"/>
    </source>
</evidence>
<reference evidence="2 3" key="1">
    <citation type="submission" date="2021-06" db="EMBL/GenBank/DDBJ databases">
        <authorList>
            <person name="Palmer J.M."/>
        </authorList>
    </citation>
    <scope>NUCLEOTIDE SEQUENCE [LARGE SCALE GENOMIC DNA]</scope>
    <source>
        <strain evidence="2 3">XR_2019</strain>
        <tissue evidence="2">Muscle</tissue>
    </source>
</reference>
<evidence type="ECO:0000256" key="1">
    <source>
        <dbReference type="SAM" id="MobiDB-lite"/>
    </source>
</evidence>
<gene>
    <name evidence="2" type="ORF">XENORESO_014793</name>
</gene>
<dbReference type="Proteomes" id="UP001444071">
    <property type="component" value="Unassembled WGS sequence"/>
</dbReference>
<organism evidence="2 3">
    <name type="scientific">Xenotaenia resolanae</name>
    <dbReference type="NCBI Taxonomy" id="208358"/>
    <lineage>
        <taxon>Eukaryota</taxon>
        <taxon>Metazoa</taxon>
        <taxon>Chordata</taxon>
        <taxon>Craniata</taxon>
        <taxon>Vertebrata</taxon>
        <taxon>Euteleostomi</taxon>
        <taxon>Actinopterygii</taxon>
        <taxon>Neopterygii</taxon>
        <taxon>Teleostei</taxon>
        <taxon>Neoteleostei</taxon>
        <taxon>Acanthomorphata</taxon>
        <taxon>Ovalentaria</taxon>
        <taxon>Atherinomorphae</taxon>
        <taxon>Cyprinodontiformes</taxon>
        <taxon>Goodeidae</taxon>
        <taxon>Xenotaenia</taxon>
    </lineage>
</organism>